<evidence type="ECO:0000313" key="19">
    <source>
        <dbReference type="EMBL" id="RBP11902.1"/>
    </source>
</evidence>
<feature type="transmembrane region" description="Helical" evidence="17">
    <location>
        <begin position="187"/>
        <end position="213"/>
    </location>
</feature>
<evidence type="ECO:0000256" key="2">
    <source>
        <dbReference type="ARBA" id="ARBA00004673"/>
    </source>
</evidence>
<feature type="domain" description="Cytochrome oxidase subunit I profile" evidence="18">
    <location>
        <begin position="19"/>
        <end position="555"/>
    </location>
</feature>
<name>A0A366FB64_9HYPH</name>
<evidence type="ECO:0000256" key="17">
    <source>
        <dbReference type="RuleBase" id="RU363061"/>
    </source>
</evidence>
<proteinExistence type="inferred from homology"/>
<dbReference type="NCBIfam" id="TIGR02891">
    <property type="entry name" value="CtaD_CoxA"/>
    <property type="match status" value="1"/>
</dbReference>
<comment type="pathway">
    <text evidence="2 17">Energy metabolism; oxidative phosphorylation.</text>
</comment>
<evidence type="ECO:0000256" key="9">
    <source>
        <dbReference type="ARBA" id="ARBA00022967"/>
    </source>
</evidence>
<dbReference type="GO" id="GO:0020037">
    <property type="term" value="F:heme binding"/>
    <property type="evidence" value="ECO:0007669"/>
    <property type="project" value="InterPro"/>
</dbReference>
<dbReference type="InterPro" id="IPR014241">
    <property type="entry name" value="Cyt_c_oxidase_su1_bac"/>
</dbReference>
<dbReference type="AlphaFoldDB" id="A0A366FB64"/>
<keyword evidence="5 16" id="KW-0349">Heme</keyword>
<keyword evidence="6 16" id="KW-0679">Respiratory chain</keyword>
<dbReference type="PANTHER" id="PTHR10422:SF18">
    <property type="entry name" value="CYTOCHROME C OXIDASE SUBUNIT 1"/>
    <property type="match status" value="1"/>
</dbReference>
<dbReference type="Gene3D" id="1.20.210.10">
    <property type="entry name" value="Cytochrome c oxidase-like, subunit I domain"/>
    <property type="match status" value="1"/>
</dbReference>
<keyword evidence="8 17" id="KW-0479">Metal-binding</keyword>
<dbReference type="PROSITE" id="PS50855">
    <property type="entry name" value="COX1"/>
    <property type="match status" value="1"/>
</dbReference>
<dbReference type="PROSITE" id="PS00077">
    <property type="entry name" value="COX1_CUB"/>
    <property type="match status" value="1"/>
</dbReference>
<comment type="subcellular location">
    <subcellularLocation>
        <location evidence="1 17">Cell membrane</location>
        <topology evidence="1 17">Multi-pass membrane protein</topology>
    </subcellularLocation>
</comment>
<keyword evidence="11 17" id="KW-1133">Transmembrane helix</keyword>
<dbReference type="GO" id="GO:0005886">
    <property type="term" value="C:plasma membrane"/>
    <property type="evidence" value="ECO:0007669"/>
    <property type="project" value="UniProtKB-SubCell"/>
</dbReference>
<evidence type="ECO:0000256" key="13">
    <source>
        <dbReference type="ARBA" id="ARBA00023008"/>
    </source>
</evidence>
<dbReference type="SUPFAM" id="SSF81442">
    <property type="entry name" value="Cytochrome c oxidase subunit I-like"/>
    <property type="match status" value="1"/>
</dbReference>
<evidence type="ECO:0000256" key="16">
    <source>
        <dbReference type="RuleBase" id="RU000370"/>
    </source>
</evidence>
<evidence type="ECO:0000256" key="11">
    <source>
        <dbReference type="ARBA" id="ARBA00022989"/>
    </source>
</evidence>
<dbReference type="GO" id="GO:0006119">
    <property type="term" value="P:oxidative phosphorylation"/>
    <property type="evidence" value="ECO:0007669"/>
    <property type="project" value="UniProtKB-UniPathway"/>
</dbReference>
<dbReference type="EMBL" id="QNRK01000015">
    <property type="protein sequence ID" value="RBP11902.1"/>
    <property type="molecule type" value="Genomic_DNA"/>
</dbReference>
<feature type="transmembrane region" description="Helical" evidence="17">
    <location>
        <begin position="379"/>
        <end position="400"/>
    </location>
</feature>
<evidence type="ECO:0000313" key="20">
    <source>
        <dbReference type="Proteomes" id="UP000253529"/>
    </source>
</evidence>
<comment type="similarity">
    <text evidence="3 16">Belongs to the heme-copper respiratory oxidase family.</text>
</comment>
<feature type="transmembrane region" description="Helical" evidence="17">
    <location>
        <begin position="491"/>
        <end position="514"/>
    </location>
</feature>
<dbReference type="EC" id="7.1.1.9" evidence="17"/>
<comment type="function">
    <text evidence="17">Cytochrome c oxidase is the component of the respiratory chain that catalyzes the reduction of oxygen to water. Subunits 1-3 form the functional core of the enzyme complex. CO I is the catalytic subunit of the enzyme. Electrons originating in cytochrome c are transferred via the copper A center of subunit 2 and heme A of subunit 1 to the bimetallic center formed by heme A3 and copper B.</text>
</comment>
<evidence type="ECO:0000259" key="18">
    <source>
        <dbReference type="PROSITE" id="PS50855"/>
    </source>
</evidence>
<dbReference type="Proteomes" id="UP000253529">
    <property type="component" value="Unassembled WGS sequence"/>
</dbReference>
<feature type="transmembrane region" description="Helical" evidence="17">
    <location>
        <begin position="272"/>
        <end position="296"/>
    </location>
</feature>
<feature type="transmembrane region" description="Helical" evidence="17">
    <location>
        <begin position="99"/>
        <end position="125"/>
    </location>
</feature>
<keyword evidence="4 16" id="KW-0813">Transport</keyword>
<dbReference type="CDD" id="cd01663">
    <property type="entry name" value="Cyt_c_Oxidase_I"/>
    <property type="match status" value="1"/>
</dbReference>
<dbReference type="GO" id="GO:0046872">
    <property type="term" value="F:metal ion binding"/>
    <property type="evidence" value="ECO:0007669"/>
    <property type="project" value="UniProtKB-KW"/>
</dbReference>
<dbReference type="InterPro" id="IPR036927">
    <property type="entry name" value="Cyt_c_oxase-like_su1_sf"/>
</dbReference>
<feature type="transmembrane region" description="Helical" evidence="17">
    <location>
        <begin position="37"/>
        <end position="59"/>
    </location>
</feature>
<keyword evidence="9" id="KW-1278">Translocase</keyword>
<keyword evidence="13 17" id="KW-0186">Copper</keyword>
<dbReference type="Pfam" id="PF00115">
    <property type="entry name" value="COX1"/>
    <property type="match status" value="1"/>
</dbReference>
<dbReference type="GO" id="GO:0015990">
    <property type="term" value="P:electron transport coupled proton transport"/>
    <property type="evidence" value="ECO:0007669"/>
    <property type="project" value="InterPro"/>
</dbReference>
<evidence type="ECO:0000256" key="3">
    <source>
        <dbReference type="ARBA" id="ARBA00009578"/>
    </source>
</evidence>
<evidence type="ECO:0000256" key="15">
    <source>
        <dbReference type="ARBA" id="ARBA00047816"/>
    </source>
</evidence>
<comment type="catalytic activity">
    <reaction evidence="15 17">
        <text>4 Fe(II)-[cytochrome c] + O2 + 8 H(+)(in) = 4 Fe(III)-[cytochrome c] + 2 H2O + 4 H(+)(out)</text>
        <dbReference type="Rhea" id="RHEA:11436"/>
        <dbReference type="Rhea" id="RHEA-COMP:10350"/>
        <dbReference type="Rhea" id="RHEA-COMP:14399"/>
        <dbReference type="ChEBI" id="CHEBI:15377"/>
        <dbReference type="ChEBI" id="CHEBI:15378"/>
        <dbReference type="ChEBI" id="CHEBI:15379"/>
        <dbReference type="ChEBI" id="CHEBI:29033"/>
        <dbReference type="ChEBI" id="CHEBI:29034"/>
        <dbReference type="EC" id="7.1.1.9"/>
    </reaction>
</comment>
<keyword evidence="10 16" id="KW-0249">Electron transport</keyword>
<feature type="transmembrane region" description="Helical" evidence="17">
    <location>
        <begin position="225"/>
        <end position="252"/>
    </location>
</feature>
<dbReference type="FunFam" id="1.20.210.10:FF:000004">
    <property type="entry name" value="Cytochrome c oxidase subunit 1"/>
    <property type="match status" value="1"/>
</dbReference>
<keyword evidence="17" id="KW-1003">Cell membrane</keyword>
<keyword evidence="7 16" id="KW-0812">Transmembrane</keyword>
<evidence type="ECO:0000256" key="8">
    <source>
        <dbReference type="ARBA" id="ARBA00022723"/>
    </source>
</evidence>
<dbReference type="OrthoDB" id="9803294at2"/>
<evidence type="ECO:0000256" key="12">
    <source>
        <dbReference type="ARBA" id="ARBA00023004"/>
    </source>
</evidence>
<dbReference type="InterPro" id="IPR000883">
    <property type="entry name" value="Cyt_C_Oxase_1"/>
</dbReference>
<feature type="transmembrane region" description="Helical" evidence="17">
    <location>
        <begin position="137"/>
        <end position="155"/>
    </location>
</feature>
<accession>A0A366FB64</accession>
<dbReference type="InterPro" id="IPR023616">
    <property type="entry name" value="Cyt_c_oxase-like_su1_dom"/>
</dbReference>
<evidence type="ECO:0000256" key="5">
    <source>
        <dbReference type="ARBA" id="ARBA00022617"/>
    </source>
</evidence>
<dbReference type="GO" id="GO:0022904">
    <property type="term" value="P:respiratory electron transport chain"/>
    <property type="evidence" value="ECO:0007669"/>
    <property type="project" value="TreeGrafter"/>
</dbReference>
<sequence length="571" mass="63103">MTSYVSADTEADVHHGHEHEIPHGWRRYLFSTNHKDIGTMYLVFAVCGGVFGTLLSIAIRAELMTPGIQVFPWISAIMTGDGSLDAAKNLYNVFFTSHAVIMIFFMVMPAMMGGFGNWFVPLMIGAPDMAFPRLNNMSFWMLVASFCLLFTSLWVEGSPGMHGFGGGWVLYPPMSSNVGAPGPAMDFVILAMHLAGVSSILGSINFIATIFNMRAPGMTMMRMPLFPWSVLVTAFLLLLSLPVLAGALTMLLTDRNFHTTFFDPAGGGDPILYQHLFWFFGHPEVYILIIPGFGIISQVVSTFARKPVFGYAGMVYAMAAIGLLGFIVWAHHMFTTGLSLGAQRYFVFATMVIAVPTGVKIFSWIATMWGGSLSLRTPMLWAIGFIFVFTVGGVTGVVLANASVDRYLHDTYYVVAHFHYTMSLGAVFSIFAGFYYWFPKMTGYMYDERLAKWHFWLMFAGINLTFFPQHFLGFAGMPRRLVDYTDAYATWNFVSSLGAYLSGGATIVFLYVVYEAFKAKRLAGANPWGVGATTLEWTLPSPPPFHTFETPPRIPGYEAHAEPAAVGRGGH</sequence>
<gene>
    <name evidence="19" type="ORF">DFR50_1159</name>
</gene>
<dbReference type="UniPathway" id="UPA00705"/>
<dbReference type="InterPro" id="IPR023615">
    <property type="entry name" value="Cyt_c_Oxase_su1_BS"/>
</dbReference>
<dbReference type="GO" id="GO:0004129">
    <property type="term" value="F:cytochrome-c oxidase activity"/>
    <property type="evidence" value="ECO:0007669"/>
    <property type="project" value="UniProtKB-EC"/>
</dbReference>
<feature type="transmembrane region" description="Helical" evidence="17">
    <location>
        <begin position="450"/>
        <end position="471"/>
    </location>
</feature>
<evidence type="ECO:0000256" key="7">
    <source>
        <dbReference type="ARBA" id="ARBA00022692"/>
    </source>
</evidence>
<evidence type="ECO:0000256" key="4">
    <source>
        <dbReference type="ARBA" id="ARBA00022448"/>
    </source>
</evidence>
<feature type="transmembrane region" description="Helical" evidence="17">
    <location>
        <begin position="308"/>
        <end position="330"/>
    </location>
</feature>
<reference evidence="19 20" key="1">
    <citation type="submission" date="2018-06" db="EMBL/GenBank/DDBJ databases">
        <title>Genomic Encyclopedia of Type Strains, Phase IV (KMG-IV): sequencing the most valuable type-strain genomes for metagenomic binning, comparative biology and taxonomic classification.</title>
        <authorList>
            <person name="Goeker M."/>
        </authorList>
    </citation>
    <scope>NUCLEOTIDE SEQUENCE [LARGE SCALE GENOMIC DNA]</scope>
    <source>
        <strain evidence="19 20">DSM 24875</strain>
    </source>
</reference>
<dbReference type="GO" id="GO:0045277">
    <property type="term" value="C:respiratory chain complex IV"/>
    <property type="evidence" value="ECO:0007669"/>
    <property type="project" value="InterPro"/>
</dbReference>
<keyword evidence="12 17" id="KW-0408">Iron</keyword>
<evidence type="ECO:0000256" key="1">
    <source>
        <dbReference type="ARBA" id="ARBA00004651"/>
    </source>
</evidence>
<feature type="transmembrane region" description="Helical" evidence="17">
    <location>
        <begin position="420"/>
        <end position="438"/>
    </location>
</feature>
<dbReference type="PRINTS" id="PR01165">
    <property type="entry name" value="CYCOXIDASEI"/>
</dbReference>
<dbReference type="RefSeq" id="WP_113889969.1">
    <property type="nucleotide sequence ID" value="NZ_QNRK01000015.1"/>
</dbReference>
<evidence type="ECO:0000256" key="6">
    <source>
        <dbReference type="ARBA" id="ARBA00022660"/>
    </source>
</evidence>
<comment type="caution">
    <text evidence="19">The sequence shown here is derived from an EMBL/GenBank/DDBJ whole genome shotgun (WGS) entry which is preliminary data.</text>
</comment>
<keyword evidence="14 17" id="KW-0472">Membrane</keyword>
<protein>
    <recommendedName>
        <fullName evidence="17">Cytochrome c oxidase subunit 1</fullName>
        <ecNumber evidence="17">7.1.1.9</ecNumber>
    </recommendedName>
</protein>
<organism evidence="19 20">
    <name type="scientific">Roseiarcus fermentans</name>
    <dbReference type="NCBI Taxonomy" id="1473586"/>
    <lineage>
        <taxon>Bacteria</taxon>
        <taxon>Pseudomonadati</taxon>
        <taxon>Pseudomonadota</taxon>
        <taxon>Alphaproteobacteria</taxon>
        <taxon>Hyphomicrobiales</taxon>
        <taxon>Roseiarcaceae</taxon>
        <taxon>Roseiarcus</taxon>
    </lineage>
</organism>
<evidence type="ECO:0000256" key="10">
    <source>
        <dbReference type="ARBA" id="ARBA00022982"/>
    </source>
</evidence>
<feature type="transmembrane region" description="Helical" evidence="17">
    <location>
        <begin position="345"/>
        <end position="367"/>
    </location>
</feature>
<dbReference type="InterPro" id="IPR033944">
    <property type="entry name" value="Cyt_c_oxase_su1_dom"/>
</dbReference>
<keyword evidence="20" id="KW-1185">Reference proteome</keyword>
<evidence type="ECO:0000256" key="14">
    <source>
        <dbReference type="ARBA" id="ARBA00023136"/>
    </source>
</evidence>
<dbReference type="PANTHER" id="PTHR10422">
    <property type="entry name" value="CYTOCHROME C OXIDASE SUBUNIT 1"/>
    <property type="match status" value="1"/>
</dbReference>